<keyword evidence="1" id="KW-0175">Coiled coil</keyword>
<comment type="caution">
    <text evidence="3">The sequence shown here is derived from an EMBL/GenBank/DDBJ whole genome shotgun (WGS) entry which is preliminary data.</text>
</comment>
<evidence type="ECO:0000256" key="1">
    <source>
        <dbReference type="SAM" id="Coils"/>
    </source>
</evidence>
<accession>A0A2A8BF47</accession>
<sequence length="666" mass="78159">MYIVEFLQKEQSKSFKKFLKKNKVSNGKQLGLLETENLIQRYIEQNQQSDQVLLLLQDFENEKAYEFELPIGVGEKFSLLTAISRDLENGTDFNLGMEIKQGIYASYKSEREKDSAESERVEVKKQKGGLFAKLFSKKEMAAAPNEKEKEKALSNYDLEDEFEEQIKFSEMDPLQDFKEMSSEELDQSDTNMFDSVDIEGLEREVITLTKEEDPFAIDEEFEKSSSEDMLADISTEDWLDHASEEAPIDDIEKEILYSELENSVVAKEEDANIILNTKEVIFPEYDSFVDLSEVKEKQERYHTRFSITHLLGLLGIDEEPPKTALEIRKLQYAKNVLSGKQFLLIQDGYYQDVNNLLDEIRLYLEQDYRTTMLRDYSTEAEIALRDTFEGNMQNLLDEYKNFESKEQYEIEGKLQALREKQELELEAFKIGLETKFKEYQLELEERKMTLVNAHEEKLMEENELVQKQKMEEKIHNLKLDAKKELIDKKNEALSHFANTIEDLMNMAFKEQQEELSRLQGEIETLVPVWAQEIEAERNSEHEKQRQEIERERLELEKQALNLQVKNQEGAEKKDKERIRELQNIIEDLTDKLQKSYNNGMGQSPQPQMYQQPVYMYQQPVYQQPMQPIQPMQPQSAVQQPMMQQTPQPQQQQPVRKGILGWLLGSK</sequence>
<name>A0A2A8BF47_9BACI</name>
<evidence type="ECO:0000313" key="4">
    <source>
        <dbReference type="Proteomes" id="UP000220621"/>
    </source>
</evidence>
<dbReference type="AlphaFoldDB" id="A0A2A8BF47"/>
<dbReference type="RefSeq" id="WP_098103535.1">
    <property type="nucleotide sequence ID" value="NZ_NUDL01000140.1"/>
</dbReference>
<dbReference type="EMBL" id="NUDL01000140">
    <property type="protein sequence ID" value="PEM44108.1"/>
    <property type="molecule type" value="Genomic_DNA"/>
</dbReference>
<proteinExistence type="predicted"/>
<protein>
    <submittedName>
        <fullName evidence="3">Uncharacterized protein</fullName>
    </submittedName>
</protein>
<reference evidence="3 4" key="1">
    <citation type="submission" date="2017-09" db="EMBL/GenBank/DDBJ databases">
        <title>Large-scale bioinformatics analysis of Bacillus genomes uncovers conserved roles of natural products in bacterial physiology.</title>
        <authorList>
            <consortium name="Agbiome Team Llc"/>
            <person name="Bleich R.M."/>
            <person name="Grubbs K.J."/>
            <person name="Santa Maria K.C."/>
            <person name="Allen S.E."/>
            <person name="Farag S."/>
            <person name="Shank E.A."/>
            <person name="Bowers A."/>
        </authorList>
    </citation>
    <scope>NUCLEOTIDE SEQUENCE [LARGE SCALE GENOMIC DNA]</scope>
    <source>
        <strain evidence="3 4">AFS010764</strain>
    </source>
</reference>
<organism evidence="3 4">
    <name type="scientific">Bacillus wiedmannii</name>
    <dbReference type="NCBI Taxonomy" id="1890302"/>
    <lineage>
        <taxon>Bacteria</taxon>
        <taxon>Bacillati</taxon>
        <taxon>Bacillota</taxon>
        <taxon>Bacilli</taxon>
        <taxon>Bacillales</taxon>
        <taxon>Bacillaceae</taxon>
        <taxon>Bacillus</taxon>
        <taxon>Bacillus cereus group</taxon>
    </lineage>
</organism>
<feature type="coiled-coil region" evidence="1">
    <location>
        <begin position="451"/>
        <end position="487"/>
    </location>
</feature>
<evidence type="ECO:0000313" key="3">
    <source>
        <dbReference type="EMBL" id="PEM44108.1"/>
    </source>
</evidence>
<evidence type="ECO:0000256" key="2">
    <source>
        <dbReference type="SAM" id="MobiDB-lite"/>
    </source>
</evidence>
<dbReference type="Proteomes" id="UP000220621">
    <property type="component" value="Unassembled WGS sequence"/>
</dbReference>
<feature type="region of interest" description="Disordered" evidence="2">
    <location>
        <begin position="628"/>
        <end position="666"/>
    </location>
</feature>
<gene>
    <name evidence="3" type="ORF">CN611_29235</name>
</gene>
<feature type="coiled-coil region" evidence="1">
    <location>
        <begin position="531"/>
        <end position="598"/>
    </location>
</feature>
<feature type="compositionally biased region" description="Low complexity" evidence="2">
    <location>
        <begin position="628"/>
        <end position="653"/>
    </location>
</feature>